<dbReference type="GO" id="GO:0016887">
    <property type="term" value="F:ATP hydrolysis activity"/>
    <property type="evidence" value="ECO:0007669"/>
    <property type="project" value="TreeGrafter"/>
</dbReference>
<feature type="domain" description="CobQ/CobB/MinD/ParA nucleotide binding" evidence="1">
    <location>
        <begin position="26"/>
        <end position="253"/>
    </location>
</feature>
<dbReference type="AlphaFoldDB" id="A0A6J6NB63"/>
<dbReference type="Pfam" id="PF01656">
    <property type="entry name" value="CbiA"/>
    <property type="match status" value="1"/>
</dbReference>
<name>A0A6J6NB63_9ZZZZ</name>
<evidence type="ECO:0000313" key="2">
    <source>
        <dbReference type="EMBL" id="CAB4683831.1"/>
    </source>
</evidence>
<proteinExistence type="predicted"/>
<dbReference type="InterPro" id="IPR027417">
    <property type="entry name" value="P-loop_NTPase"/>
</dbReference>
<sequence length="300" mass="32639">MGDEAVINTEVEPTSTYPIPVIACWGSAGSPGKSTIATNIASELTLAGHRVLLIDLDTLAPSLALALGLVDTPAGLSACLRLAEQQRFTRDEFDRLTVSIALGRHELRFMPGINSAHRWQEVTPERIEKLLMAMASFVDYVVLDLPQATDFKARVLHPSTLANQDQLSRDALLRSVLEKATKLVLISGCDAVAAQRFLSVAEYLAELGRTSQVYVVVNRFRTSTLGARANDELEQTYLNLAKLRIDCFIPDDSLNIDKAMLNGLPLALLKRSSPARLAISQLTKQLLVGSTTRASVAKLS</sequence>
<dbReference type="GO" id="GO:0005829">
    <property type="term" value="C:cytosol"/>
    <property type="evidence" value="ECO:0007669"/>
    <property type="project" value="TreeGrafter"/>
</dbReference>
<protein>
    <submittedName>
        <fullName evidence="2">Unannotated protein</fullName>
    </submittedName>
</protein>
<accession>A0A6J6NB63</accession>
<organism evidence="2">
    <name type="scientific">freshwater metagenome</name>
    <dbReference type="NCBI Taxonomy" id="449393"/>
    <lineage>
        <taxon>unclassified sequences</taxon>
        <taxon>metagenomes</taxon>
        <taxon>ecological metagenomes</taxon>
    </lineage>
</organism>
<dbReference type="GO" id="GO:0005524">
    <property type="term" value="F:ATP binding"/>
    <property type="evidence" value="ECO:0007669"/>
    <property type="project" value="TreeGrafter"/>
</dbReference>
<dbReference type="PANTHER" id="PTHR43384:SF10">
    <property type="entry name" value="ATPASE INVOLVED IN CHROMOSOME PARTITIONING, PARA_MIND FAMILY"/>
    <property type="match status" value="1"/>
</dbReference>
<dbReference type="GO" id="GO:0009898">
    <property type="term" value="C:cytoplasmic side of plasma membrane"/>
    <property type="evidence" value="ECO:0007669"/>
    <property type="project" value="TreeGrafter"/>
</dbReference>
<dbReference type="PANTHER" id="PTHR43384">
    <property type="entry name" value="SEPTUM SITE-DETERMINING PROTEIN MIND HOMOLOG, CHLOROPLASTIC-RELATED"/>
    <property type="match status" value="1"/>
</dbReference>
<dbReference type="Gene3D" id="3.40.50.300">
    <property type="entry name" value="P-loop containing nucleotide triphosphate hydrolases"/>
    <property type="match status" value="1"/>
</dbReference>
<evidence type="ECO:0000259" key="1">
    <source>
        <dbReference type="Pfam" id="PF01656"/>
    </source>
</evidence>
<dbReference type="InterPro" id="IPR050625">
    <property type="entry name" value="ParA/MinD_ATPase"/>
</dbReference>
<dbReference type="InterPro" id="IPR002586">
    <property type="entry name" value="CobQ/CobB/MinD/ParA_Nub-bd_dom"/>
</dbReference>
<dbReference type="EMBL" id="CAEZXL010000052">
    <property type="protein sequence ID" value="CAB4683831.1"/>
    <property type="molecule type" value="Genomic_DNA"/>
</dbReference>
<reference evidence="2" key="1">
    <citation type="submission" date="2020-05" db="EMBL/GenBank/DDBJ databases">
        <authorList>
            <person name="Chiriac C."/>
            <person name="Salcher M."/>
            <person name="Ghai R."/>
            <person name="Kavagutti S V."/>
        </authorList>
    </citation>
    <scope>NUCLEOTIDE SEQUENCE</scope>
</reference>
<dbReference type="SUPFAM" id="SSF52540">
    <property type="entry name" value="P-loop containing nucleoside triphosphate hydrolases"/>
    <property type="match status" value="1"/>
</dbReference>
<gene>
    <name evidence="2" type="ORF">UFOPK2373_00418</name>
</gene>
<dbReference type="GO" id="GO:0051782">
    <property type="term" value="P:negative regulation of cell division"/>
    <property type="evidence" value="ECO:0007669"/>
    <property type="project" value="TreeGrafter"/>
</dbReference>